<proteinExistence type="predicted"/>
<reference evidence="2" key="2">
    <citation type="journal article" date="2015" name="Data Brief">
        <title>Shoot transcriptome of the giant reed, Arundo donax.</title>
        <authorList>
            <person name="Barrero R.A."/>
            <person name="Guerrero F.D."/>
            <person name="Moolhuijzen P."/>
            <person name="Goolsby J.A."/>
            <person name="Tidwell J."/>
            <person name="Bellgard S.E."/>
            <person name="Bellgard M.I."/>
        </authorList>
    </citation>
    <scope>NUCLEOTIDE SEQUENCE</scope>
    <source>
        <tissue evidence="2">Shoot tissue taken approximately 20 cm above the soil surface</tissue>
    </source>
</reference>
<sequence>MMWLAYIFLRIYVVSIHMHPGRLLQYSPIISEITYVSFPNYQDFSIPWLSQ</sequence>
<feature type="signal peptide" evidence="1">
    <location>
        <begin position="1"/>
        <end position="18"/>
    </location>
</feature>
<feature type="chain" id="PRO_5002044822" evidence="1">
    <location>
        <begin position="19"/>
        <end position="51"/>
    </location>
</feature>
<organism evidence="2">
    <name type="scientific">Arundo donax</name>
    <name type="common">Giant reed</name>
    <name type="synonym">Donax arundinaceus</name>
    <dbReference type="NCBI Taxonomy" id="35708"/>
    <lineage>
        <taxon>Eukaryota</taxon>
        <taxon>Viridiplantae</taxon>
        <taxon>Streptophyta</taxon>
        <taxon>Embryophyta</taxon>
        <taxon>Tracheophyta</taxon>
        <taxon>Spermatophyta</taxon>
        <taxon>Magnoliopsida</taxon>
        <taxon>Liliopsida</taxon>
        <taxon>Poales</taxon>
        <taxon>Poaceae</taxon>
        <taxon>PACMAD clade</taxon>
        <taxon>Arundinoideae</taxon>
        <taxon>Arundineae</taxon>
        <taxon>Arundo</taxon>
    </lineage>
</organism>
<dbReference type="EMBL" id="GBRH01181263">
    <property type="protein sequence ID" value="JAE16633.1"/>
    <property type="molecule type" value="Transcribed_RNA"/>
</dbReference>
<reference evidence="2" key="1">
    <citation type="submission" date="2014-09" db="EMBL/GenBank/DDBJ databases">
        <authorList>
            <person name="Magalhaes I.L.F."/>
            <person name="Oliveira U."/>
            <person name="Santos F.R."/>
            <person name="Vidigal T.H.D.A."/>
            <person name="Brescovit A.D."/>
            <person name="Santos A.J."/>
        </authorList>
    </citation>
    <scope>NUCLEOTIDE SEQUENCE</scope>
    <source>
        <tissue evidence="2">Shoot tissue taken approximately 20 cm above the soil surface</tissue>
    </source>
</reference>
<dbReference type="AlphaFoldDB" id="A0A0A9G7L3"/>
<accession>A0A0A9G7L3</accession>
<evidence type="ECO:0000313" key="2">
    <source>
        <dbReference type="EMBL" id="JAE16633.1"/>
    </source>
</evidence>
<evidence type="ECO:0000256" key="1">
    <source>
        <dbReference type="SAM" id="SignalP"/>
    </source>
</evidence>
<name>A0A0A9G7L3_ARUDO</name>
<protein>
    <submittedName>
        <fullName evidence="2">Uncharacterized protein</fullName>
    </submittedName>
</protein>
<keyword evidence="1" id="KW-0732">Signal</keyword>